<dbReference type="GO" id="GO:0016746">
    <property type="term" value="F:acyltransferase activity"/>
    <property type="evidence" value="ECO:0007669"/>
    <property type="project" value="UniProtKB-KW"/>
</dbReference>
<name>A5G2Y8_ACICJ</name>
<evidence type="ECO:0000259" key="4">
    <source>
        <dbReference type="Pfam" id="PF07167"/>
    </source>
</evidence>
<keyword evidence="7" id="KW-1185">Reference proteome</keyword>
<dbReference type="GO" id="GO:0042619">
    <property type="term" value="P:poly-hydroxybutyrate biosynthetic process"/>
    <property type="evidence" value="ECO:0007669"/>
    <property type="project" value="InterPro"/>
</dbReference>
<evidence type="ECO:0000313" key="6">
    <source>
        <dbReference type="EMBL" id="ABQ32220.1"/>
    </source>
</evidence>
<protein>
    <submittedName>
        <fullName evidence="6">Poly-beta-hydroxybutyrate polymerase domain protein</fullName>
    </submittedName>
</protein>
<dbReference type="eggNOG" id="COG3243">
    <property type="taxonomic scope" value="Bacteria"/>
</dbReference>
<evidence type="ECO:0000313" key="7">
    <source>
        <dbReference type="Proteomes" id="UP000000245"/>
    </source>
</evidence>
<feature type="domain" description="Poly-beta-hydroxybutyrate polymerase N-terminal" evidence="5">
    <location>
        <begin position="45"/>
        <end position="86"/>
    </location>
</feature>
<evidence type="ECO:0000256" key="1">
    <source>
        <dbReference type="ARBA" id="ARBA00022679"/>
    </source>
</evidence>
<dbReference type="PANTHER" id="PTHR36837:SF5">
    <property type="entry name" value="POLY-3-HYDROXYBUTYRATE SYNTHASE"/>
    <property type="match status" value="1"/>
</dbReference>
<sequence length="606" mass="67695">MTTETSRSRTTGHAKPPAEAARARVSALPPPAPPASVAPNEPVSTTDALDRSLHAAEARLTAGLAPAGIALAWRDWAVHLANQPTRRMDLARRAMEDWAAVWRVAFGLEEAVTPPCDNDHRFDHPRWQDMPYRLYKEYFLRMERWWHDAATGIAGVDAAHERIVDFMIRQALDAVAPANLPMLNPEVEHAARESRGDSVRAGLRNLLKDTEIALNQENRLPLAPGRDVAVTPGRVVYRNRLIELIQYSPVTETVRPEPVLIVPAWIMKYYILDLSPENSLVRYLVGQGYTVFMISWHNPDKEDRNLSLDDYRADGVMAALDAVSAITGARKIHATGYCLGGTLLSIAAAAMARDHDSRLASVTLFAAQTDFTEAGELQLFITEAQLAFLEDLMWQQGYLDTKQMAGAFQMLRSNDLIWSRMIRRYFIGEQEHPNDLMSWNMDATRMPYRMHAEYLRHLFLHNDLAEGRLSAGGRPVAIGDIDVPFFVVGTERDHIAPWHSVYKLHLLNRGPITFVLTSGGHNAGIVSEPGHPHRHYAILDRSPGEPYLAPEAWQDEAPKHDGSWWPEWVAFLGARSGPPAAPPPLGREEAGYPVLGAAPGHYIHER</sequence>
<feature type="region of interest" description="Disordered" evidence="3">
    <location>
        <begin position="1"/>
        <end position="47"/>
    </location>
</feature>
<dbReference type="InterPro" id="IPR051321">
    <property type="entry name" value="PHA/PHB_synthase"/>
</dbReference>
<keyword evidence="1" id="KW-0808">Transferase</keyword>
<accession>A5G2Y8</accession>
<dbReference type="Gene3D" id="3.40.50.1820">
    <property type="entry name" value="alpha/beta hydrolase"/>
    <property type="match status" value="1"/>
</dbReference>
<dbReference type="RefSeq" id="WP_007424274.1">
    <property type="nucleotide sequence ID" value="NC_009484.1"/>
</dbReference>
<dbReference type="ESTHER" id="acicj-a5g2y8">
    <property type="family name" value="PhaC_cen_dom"/>
</dbReference>
<feature type="compositionally biased region" description="Polar residues" evidence="3">
    <location>
        <begin position="1"/>
        <end position="11"/>
    </location>
</feature>
<dbReference type="InterPro" id="IPR029058">
    <property type="entry name" value="AB_hydrolase_fold"/>
</dbReference>
<dbReference type="Pfam" id="PF07167">
    <property type="entry name" value="PhaC_N"/>
    <property type="match status" value="1"/>
</dbReference>
<evidence type="ECO:0000256" key="3">
    <source>
        <dbReference type="SAM" id="MobiDB-lite"/>
    </source>
</evidence>
<dbReference type="EMBL" id="CP000697">
    <property type="protein sequence ID" value="ABQ32220.1"/>
    <property type="molecule type" value="Genomic_DNA"/>
</dbReference>
<dbReference type="Proteomes" id="UP000000245">
    <property type="component" value="Chromosome"/>
</dbReference>
<dbReference type="KEGG" id="acr:Acry_3030"/>
<organism evidence="6 7">
    <name type="scientific">Acidiphilium cryptum (strain JF-5)</name>
    <dbReference type="NCBI Taxonomy" id="349163"/>
    <lineage>
        <taxon>Bacteria</taxon>
        <taxon>Pseudomonadati</taxon>
        <taxon>Pseudomonadota</taxon>
        <taxon>Alphaproteobacteria</taxon>
        <taxon>Acetobacterales</taxon>
        <taxon>Acidocellaceae</taxon>
        <taxon>Acidiphilium</taxon>
    </lineage>
</organism>
<dbReference type="PANTHER" id="PTHR36837">
    <property type="entry name" value="POLY(3-HYDROXYALKANOATE) POLYMERASE SUBUNIT PHAC"/>
    <property type="match status" value="1"/>
</dbReference>
<evidence type="ECO:0000259" key="5">
    <source>
        <dbReference type="Pfam" id="PF12551"/>
    </source>
</evidence>
<dbReference type="AlphaFoldDB" id="A5G2Y8"/>
<gene>
    <name evidence="6" type="ordered locus">Acry_3030</name>
</gene>
<reference evidence="6 7" key="1">
    <citation type="submission" date="2007-05" db="EMBL/GenBank/DDBJ databases">
        <title>Complete sequence of chromosome of Acidiphilium cryptum JF-5.</title>
        <authorList>
            <consortium name="US DOE Joint Genome Institute"/>
            <person name="Copeland A."/>
            <person name="Lucas S."/>
            <person name="Lapidus A."/>
            <person name="Barry K."/>
            <person name="Detter J.C."/>
            <person name="Glavina del Rio T."/>
            <person name="Hammon N."/>
            <person name="Israni S."/>
            <person name="Dalin E."/>
            <person name="Tice H."/>
            <person name="Pitluck S."/>
            <person name="Sims D."/>
            <person name="Brettin T."/>
            <person name="Bruce D."/>
            <person name="Han C."/>
            <person name="Schmutz J."/>
            <person name="Larimer F."/>
            <person name="Land M."/>
            <person name="Hauser L."/>
            <person name="Kyrpides N."/>
            <person name="Kim E."/>
            <person name="Magnuson T."/>
            <person name="Richardson P."/>
        </authorList>
    </citation>
    <scope>NUCLEOTIDE SEQUENCE [LARGE SCALE GENOMIC DNA]</scope>
    <source>
        <strain evidence="6 7">JF-5</strain>
    </source>
</reference>
<dbReference type="HOGENOM" id="CLU_017387_2_1_5"/>
<dbReference type="STRING" id="349163.Acry_3030"/>
<proteinExistence type="predicted"/>
<dbReference type="InterPro" id="IPR022211">
    <property type="entry name" value="PHBC_N"/>
</dbReference>
<dbReference type="SUPFAM" id="SSF53474">
    <property type="entry name" value="alpha/beta-Hydrolases"/>
    <property type="match status" value="1"/>
</dbReference>
<evidence type="ECO:0000256" key="2">
    <source>
        <dbReference type="ARBA" id="ARBA00023315"/>
    </source>
</evidence>
<keyword evidence="2" id="KW-0012">Acyltransferase</keyword>
<dbReference type="InterPro" id="IPR010941">
    <property type="entry name" value="PhaC_N"/>
</dbReference>
<feature type="domain" description="Poly-beta-hydroxybutyrate polymerase N-terminal" evidence="4">
    <location>
        <begin position="118"/>
        <end position="284"/>
    </location>
</feature>
<dbReference type="Pfam" id="PF12551">
    <property type="entry name" value="PHBC_N"/>
    <property type="match status" value="1"/>
</dbReference>